<accession>A0A426V132</accession>
<name>A0A426V132_9ACTN</name>
<organism evidence="1 2">
    <name type="scientific">Glycomyces terrestris</name>
    <dbReference type="NCBI Taxonomy" id="2493553"/>
    <lineage>
        <taxon>Bacteria</taxon>
        <taxon>Bacillati</taxon>
        <taxon>Actinomycetota</taxon>
        <taxon>Actinomycetes</taxon>
        <taxon>Glycomycetales</taxon>
        <taxon>Glycomycetaceae</taxon>
        <taxon>Glycomyces</taxon>
    </lineage>
</organism>
<sequence length="168" mass="18922">MTRTRTTRFNGFKLVELLRQHLPADFDPEDFLIAGSARLWAGGITHQLSDLDLLVRPGSTTWERAMELAFEHAVVFGNAPLRTSDYNGDKIACLYGGLLEVCQSWLLPDSDTERLLANADVIDGLKYLPVSEVIAYKRYLDRPKDRADLAHVELYRSRRPAAEGCTVL</sequence>
<keyword evidence="2" id="KW-1185">Reference proteome</keyword>
<evidence type="ECO:0008006" key="3">
    <source>
        <dbReference type="Google" id="ProtNLM"/>
    </source>
</evidence>
<dbReference type="AlphaFoldDB" id="A0A426V132"/>
<comment type="caution">
    <text evidence="1">The sequence shown here is derived from an EMBL/GenBank/DDBJ whole genome shotgun (WGS) entry which is preliminary data.</text>
</comment>
<evidence type="ECO:0000313" key="1">
    <source>
        <dbReference type="EMBL" id="RRS00609.1"/>
    </source>
</evidence>
<dbReference type="OrthoDB" id="5192884at2"/>
<dbReference type="RefSeq" id="WP_125247287.1">
    <property type="nucleotide sequence ID" value="NZ_RSEB01000002.1"/>
</dbReference>
<proteinExistence type="predicted"/>
<gene>
    <name evidence="1" type="ORF">EIW28_08640</name>
</gene>
<reference evidence="1 2" key="1">
    <citation type="submission" date="2018-12" db="EMBL/GenBank/DDBJ databases">
        <title>Glycomyces sp. YIM 121974 draft genome.</title>
        <authorList>
            <person name="Li Q."/>
        </authorList>
    </citation>
    <scope>NUCLEOTIDE SEQUENCE [LARGE SCALE GENOMIC DNA]</scope>
    <source>
        <strain evidence="1 2">YIM 121974</strain>
    </source>
</reference>
<dbReference type="Proteomes" id="UP000277256">
    <property type="component" value="Unassembled WGS sequence"/>
</dbReference>
<evidence type="ECO:0000313" key="2">
    <source>
        <dbReference type="Proteomes" id="UP000277256"/>
    </source>
</evidence>
<protein>
    <recommendedName>
        <fullName evidence="3">Nucleotidyltransferase family protein</fullName>
    </recommendedName>
</protein>
<dbReference type="EMBL" id="RSEB01000002">
    <property type="protein sequence ID" value="RRS00609.1"/>
    <property type="molecule type" value="Genomic_DNA"/>
</dbReference>